<comment type="caution">
    <text evidence="1">The sequence shown here is derived from an EMBL/GenBank/DDBJ whole genome shotgun (WGS) entry which is preliminary data.</text>
</comment>
<name>A0A816AYF0_9BILA</name>
<dbReference type="EMBL" id="CAJOBC010102512">
    <property type="protein sequence ID" value="CAF4480375.1"/>
    <property type="molecule type" value="Genomic_DNA"/>
</dbReference>
<evidence type="ECO:0000313" key="2">
    <source>
        <dbReference type="EMBL" id="CAF4480375.1"/>
    </source>
</evidence>
<organism evidence="1 3">
    <name type="scientific">Didymodactylos carnosus</name>
    <dbReference type="NCBI Taxonomy" id="1234261"/>
    <lineage>
        <taxon>Eukaryota</taxon>
        <taxon>Metazoa</taxon>
        <taxon>Spiralia</taxon>
        <taxon>Gnathifera</taxon>
        <taxon>Rotifera</taxon>
        <taxon>Eurotatoria</taxon>
        <taxon>Bdelloidea</taxon>
        <taxon>Philodinida</taxon>
        <taxon>Philodinidae</taxon>
        <taxon>Didymodactylos</taxon>
    </lineage>
</organism>
<proteinExistence type="predicted"/>
<evidence type="ECO:0000313" key="3">
    <source>
        <dbReference type="Proteomes" id="UP000663829"/>
    </source>
</evidence>
<dbReference type="EMBL" id="CAJNOQ010036056">
    <property type="protein sequence ID" value="CAF1602415.1"/>
    <property type="molecule type" value="Genomic_DNA"/>
</dbReference>
<accession>A0A816AYF0</accession>
<feature type="non-terminal residue" evidence="1">
    <location>
        <position position="1"/>
    </location>
</feature>
<dbReference type="Proteomes" id="UP000681722">
    <property type="component" value="Unassembled WGS sequence"/>
</dbReference>
<protein>
    <submittedName>
        <fullName evidence="1">Uncharacterized protein</fullName>
    </submittedName>
</protein>
<sequence>HEGLHFKNSPIQKGFPALQEVPSLALKTARRLGLRTLKVVTDSNYCVQCATTGQ</sequence>
<dbReference type="Proteomes" id="UP000663829">
    <property type="component" value="Unassembled WGS sequence"/>
</dbReference>
<reference evidence="1" key="1">
    <citation type="submission" date="2021-02" db="EMBL/GenBank/DDBJ databases">
        <authorList>
            <person name="Nowell W R."/>
        </authorList>
    </citation>
    <scope>NUCLEOTIDE SEQUENCE</scope>
</reference>
<keyword evidence="3" id="KW-1185">Reference proteome</keyword>
<gene>
    <name evidence="1" type="ORF">GPM918_LOCUS42537</name>
    <name evidence="2" type="ORF">SRO942_LOCUS43795</name>
</gene>
<evidence type="ECO:0000313" key="1">
    <source>
        <dbReference type="EMBL" id="CAF1602415.1"/>
    </source>
</evidence>
<dbReference type="AlphaFoldDB" id="A0A816AYF0"/>